<sequence length="124" mass="12937">MTETNILFLYVADAPASAGFYARLLGIEPVEASPTFALLVLPSGLALGLWGKDGVQPAPTAGGGGCEIGFKMSSPAKIDETHAAWLAKGAMIAFPPTDLGFGRSFVALDPDGHRLRVYAIAEDM</sequence>
<evidence type="ECO:0000259" key="1">
    <source>
        <dbReference type="PROSITE" id="PS51819"/>
    </source>
</evidence>
<dbReference type="STRING" id="104099.AD949_08410"/>
<accession>A0A4Y3TND6</accession>
<dbReference type="EMBL" id="BJMU01000009">
    <property type="protein sequence ID" value="GEB83294.1"/>
    <property type="molecule type" value="Genomic_DNA"/>
</dbReference>
<protein>
    <submittedName>
        <fullName evidence="2">Drug:proton antiporter</fullName>
    </submittedName>
</protein>
<dbReference type="InterPro" id="IPR029068">
    <property type="entry name" value="Glyas_Bleomycin-R_OHBP_Dase"/>
</dbReference>
<dbReference type="SUPFAM" id="SSF54593">
    <property type="entry name" value="Glyoxalase/Bleomycin resistance protein/Dihydroxybiphenyl dioxygenase"/>
    <property type="match status" value="1"/>
</dbReference>
<reference evidence="2 3" key="1">
    <citation type="submission" date="2019-06" db="EMBL/GenBank/DDBJ databases">
        <title>Whole genome shotgun sequence of Acetobacter orleanensis NBRC 13752.</title>
        <authorList>
            <person name="Hosoyama A."/>
            <person name="Uohara A."/>
            <person name="Ohji S."/>
            <person name="Ichikawa N."/>
        </authorList>
    </citation>
    <scope>NUCLEOTIDE SEQUENCE [LARGE SCALE GENOMIC DNA]</scope>
    <source>
        <strain evidence="2 3">NBRC 13752</strain>
    </source>
</reference>
<feature type="domain" description="VOC" evidence="1">
    <location>
        <begin position="3"/>
        <end position="120"/>
    </location>
</feature>
<dbReference type="RefSeq" id="WP_048835938.1">
    <property type="nucleotide sequence ID" value="NZ_BJMU01000009.1"/>
</dbReference>
<dbReference type="Gene3D" id="3.30.720.120">
    <property type="match status" value="1"/>
</dbReference>
<dbReference type="Pfam" id="PF00903">
    <property type="entry name" value="Glyoxalase"/>
    <property type="match status" value="1"/>
</dbReference>
<dbReference type="InterPro" id="IPR004360">
    <property type="entry name" value="Glyas_Fos-R_dOase_dom"/>
</dbReference>
<dbReference type="PIRSF" id="PIRSF039020">
    <property type="entry name" value="EhpR"/>
    <property type="match status" value="1"/>
</dbReference>
<dbReference type="Proteomes" id="UP000317617">
    <property type="component" value="Unassembled WGS sequence"/>
</dbReference>
<dbReference type="OrthoDB" id="9806945at2"/>
<evidence type="ECO:0000313" key="2">
    <source>
        <dbReference type="EMBL" id="GEB83294.1"/>
    </source>
</evidence>
<comment type="caution">
    <text evidence="2">The sequence shown here is derived from an EMBL/GenBank/DDBJ whole genome shotgun (WGS) entry which is preliminary data.</text>
</comment>
<name>A0A4Y3TND6_9PROT</name>
<keyword evidence="3" id="KW-1185">Reference proteome</keyword>
<proteinExistence type="predicted"/>
<dbReference type="Gene3D" id="3.30.720.110">
    <property type="match status" value="1"/>
</dbReference>
<dbReference type="AlphaFoldDB" id="A0A4Y3TND6"/>
<gene>
    <name evidence="2" type="ORF">AOR01nite_17710</name>
</gene>
<dbReference type="PROSITE" id="PS51819">
    <property type="entry name" value="VOC"/>
    <property type="match status" value="1"/>
</dbReference>
<evidence type="ECO:0000313" key="3">
    <source>
        <dbReference type="Proteomes" id="UP000317617"/>
    </source>
</evidence>
<dbReference type="InterPro" id="IPR037523">
    <property type="entry name" value="VOC_core"/>
</dbReference>
<dbReference type="InterPro" id="IPR026275">
    <property type="entry name" value="Glyoxalase/dOase/EhpR"/>
</dbReference>
<organism evidence="2 3">
    <name type="scientific">Acetobacter orleanensis</name>
    <dbReference type="NCBI Taxonomy" id="104099"/>
    <lineage>
        <taxon>Bacteria</taxon>
        <taxon>Pseudomonadati</taxon>
        <taxon>Pseudomonadota</taxon>
        <taxon>Alphaproteobacteria</taxon>
        <taxon>Acetobacterales</taxon>
        <taxon>Acetobacteraceae</taxon>
        <taxon>Acetobacter</taxon>
    </lineage>
</organism>